<feature type="compositionally biased region" description="Gly residues" evidence="1">
    <location>
        <begin position="105"/>
        <end position="127"/>
    </location>
</feature>
<dbReference type="RefSeq" id="WP_197706477.1">
    <property type="nucleotide sequence ID" value="NZ_LT907975.1"/>
</dbReference>
<proteinExistence type="predicted"/>
<reference evidence="3" key="1">
    <citation type="submission" date="2017-09" db="EMBL/GenBank/DDBJ databases">
        <authorList>
            <person name="Regsiter A."/>
            <person name="William W."/>
        </authorList>
    </citation>
    <scope>NUCLEOTIDE SEQUENCE [LARGE SCALE GENOMIC DNA]</scope>
    <source>
        <strain evidence="3">500-1</strain>
    </source>
</reference>
<organism evidence="2 3">
    <name type="scientific">Pseudodesulfovibrio profundus</name>
    <dbReference type="NCBI Taxonomy" id="57320"/>
    <lineage>
        <taxon>Bacteria</taxon>
        <taxon>Pseudomonadati</taxon>
        <taxon>Thermodesulfobacteriota</taxon>
        <taxon>Desulfovibrionia</taxon>
        <taxon>Desulfovibrionales</taxon>
        <taxon>Desulfovibrionaceae</taxon>
    </lineage>
</organism>
<sequence>MKKMLPKNPLVAAGVGALVGAGIAGFKMWNSYKNGEVSQKEAVAGVVKQSLMFGGVAAASTFAGGQGGGGVGLATMSVIGLGAGGGGGNMLPGMLSQVLGGGGGSGGMGGGGKGGGRGGRGGGGNRGDGQSSNLLDSFSESVADMLLPSKTPQAELDKVGTNQDDDHENESPTGQVKS</sequence>
<feature type="region of interest" description="Disordered" evidence="1">
    <location>
        <begin position="105"/>
        <end position="178"/>
    </location>
</feature>
<evidence type="ECO:0000313" key="3">
    <source>
        <dbReference type="Proteomes" id="UP000219215"/>
    </source>
</evidence>
<keyword evidence="3" id="KW-1185">Reference proteome</keyword>
<accession>A0A2C8FBV8</accession>
<dbReference type="InterPro" id="IPR058956">
    <property type="entry name" value="MamC"/>
</dbReference>
<protein>
    <submittedName>
        <fullName evidence="2">Uncharacterized protein</fullName>
    </submittedName>
</protein>
<evidence type="ECO:0000313" key="2">
    <source>
        <dbReference type="EMBL" id="SOB60118.1"/>
    </source>
</evidence>
<name>A0A2C8FBV8_9BACT</name>
<dbReference type="EMBL" id="LT907975">
    <property type="protein sequence ID" value="SOB60118.1"/>
    <property type="molecule type" value="Genomic_DNA"/>
</dbReference>
<dbReference type="Pfam" id="PF26373">
    <property type="entry name" value="MamC"/>
    <property type="match status" value="1"/>
</dbReference>
<dbReference type="KEGG" id="pprf:DPRO_3206"/>
<feature type="compositionally biased region" description="Polar residues" evidence="1">
    <location>
        <begin position="130"/>
        <end position="140"/>
    </location>
</feature>
<gene>
    <name evidence="2" type="ORF">DPRO_3206</name>
</gene>
<dbReference type="Proteomes" id="UP000219215">
    <property type="component" value="Chromosome DPRO"/>
</dbReference>
<evidence type="ECO:0000256" key="1">
    <source>
        <dbReference type="SAM" id="MobiDB-lite"/>
    </source>
</evidence>
<dbReference type="AlphaFoldDB" id="A0A2C8FBV8"/>